<keyword evidence="9" id="KW-1185">Reference proteome</keyword>
<evidence type="ECO:0000259" key="7">
    <source>
        <dbReference type="Pfam" id="PF08281"/>
    </source>
</evidence>
<dbReference type="GO" id="GO:0016987">
    <property type="term" value="F:sigma factor activity"/>
    <property type="evidence" value="ECO:0007669"/>
    <property type="project" value="UniProtKB-KW"/>
</dbReference>
<keyword evidence="2" id="KW-0805">Transcription regulation</keyword>
<dbReference type="SUPFAM" id="SSF88659">
    <property type="entry name" value="Sigma3 and sigma4 domains of RNA polymerase sigma factors"/>
    <property type="match status" value="1"/>
</dbReference>
<dbReference type="NCBIfam" id="TIGR02937">
    <property type="entry name" value="sigma70-ECF"/>
    <property type="match status" value="1"/>
</dbReference>
<evidence type="ECO:0000256" key="2">
    <source>
        <dbReference type="ARBA" id="ARBA00023015"/>
    </source>
</evidence>
<dbReference type="CDD" id="cd06171">
    <property type="entry name" value="Sigma70_r4"/>
    <property type="match status" value="1"/>
</dbReference>
<sequence>MSLSDETLVQKSKKGDLNAFNELVLRYEGKVFSIAYRFMGNHADASDLAQETFIRLYQSLASFRGDSSFSTWLYRITANACRDELRKHQRRRSISMDEMIAASPANVPVADNAYSPEDAVQRNEVQRQVQECLNELSDDHRLILVMREIQGFSYDEIAEVLQCSLGTVKSRISRARNALKERLKRKGELLSTESRLTEKGGKKSALPGH</sequence>
<dbReference type="STRING" id="341036.SAMN05660649_04714"/>
<feature type="domain" description="RNA polymerase sigma-70 region 2" evidence="6">
    <location>
        <begin position="23"/>
        <end position="91"/>
    </location>
</feature>
<dbReference type="PANTHER" id="PTHR43133">
    <property type="entry name" value="RNA POLYMERASE ECF-TYPE SIGMA FACTO"/>
    <property type="match status" value="1"/>
</dbReference>
<dbReference type="SUPFAM" id="SSF88946">
    <property type="entry name" value="Sigma2 domain of RNA polymerase sigma factors"/>
    <property type="match status" value="1"/>
</dbReference>
<dbReference type="InterPro" id="IPR014284">
    <property type="entry name" value="RNA_pol_sigma-70_dom"/>
</dbReference>
<dbReference type="Gene3D" id="1.10.1740.10">
    <property type="match status" value="1"/>
</dbReference>
<dbReference type="RefSeq" id="WP_092475142.1">
    <property type="nucleotide sequence ID" value="NZ_FOOX01000024.1"/>
</dbReference>
<dbReference type="Pfam" id="PF04542">
    <property type="entry name" value="Sigma70_r2"/>
    <property type="match status" value="1"/>
</dbReference>
<evidence type="ECO:0000313" key="8">
    <source>
        <dbReference type="EMBL" id="SFH31662.1"/>
    </source>
</evidence>
<evidence type="ECO:0000256" key="5">
    <source>
        <dbReference type="SAM" id="MobiDB-lite"/>
    </source>
</evidence>
<evidence type="ECO:0000259" key="6">
    <source>
        <dbReference type="Pfam" id="PF04542"/>
    </source>
</evidence>
<dbReference type="EMBL" id="FOOX01000024">
    <property type="protein sequence ID" value="SFH31662.1"/>
    <property type="molecule type" value="Genomic_DNA"/>
</dbReference>
<dbReference type="OrthoDB" id="9784984at2"/>
<dbReference type="Gene3D" id="1.10.10.10">
    <property type="entry name" value="Winged helix-like DNA-binding domain superfamily/Winged helix DNA-binding domain"/>
    <property type="match status" value="1"/>
</dbReference>
<dbReference type="InterPro" id="IPR036388">
    <property type="entry name" value="WH-like_DNA-bd_sf"/>
</dbReference>
<evidence type="ECO:0000256" key="3">
    <source>
        <dbReference type="ARBA" id="ARBA00023082"/>
    </source>
</evidence>
<dbReference type="PANTHER" id="PTHR43133:SF51">
    <property type="entry name" value="RNA POLYMERASE SIGMA FACTOR"/>
    <property type="match status" value="1"/>
</dbReference>
<dbReference type="Proteomes" id="UP000199337">
    <property type="component" value="Unassembled WGS sequence"/>
</dbReference>
<dbReference type="InterPro" id="IPR013324">
    <property type="entry name" value="RNA_pol_sigma_r3/r4-like"/>
</dbReference>
<organism evidence="8 9">
    <name type="scientific">Desulfotruncus arcticus DSM 17038</name>
    <dbReference type="NCBI Taxonomy" id="1121424"/>
    <lineage>
        <taxon>Bacteria</taxon>
        <taxon>Bacillati</taxon>
        <taxon>Bacillota</taxon>
        <taxon>Clostridia</taxon>
        <taxon>Eubacteriales</taxon>
        <taxon>Desulfallaceae</taxon>
        <taxon>Desulfotruncus</taxon>
    </lineage>
</organism>
<dbReference type="GO" id="GO:0006352">
    <property type="term" value="P:DNA-templated transcription initiation"/>
    <property type="evidence" value="ECO:0007669"/>
    <property type="project" value="InterPro"/>
</dbReference>
<dbReference type="InterPro" id="IPR007627">
    <property type="entry name" value="RNA_pol_sigma70_r2"/>
</dbReference>
<gene>
    <name evidence="8" type="ORF">SAMN05660649_04714</name>
</gene>
<feature type="region of interest" description="Disordered" evidence="5">
    <location>
        <begin position="190"/>
        <end position="209"/>
    </location>
</feature>
<keyword evidence="3" id="KW-0731">Sigma factor</keyword>
<dbReference type="GO" id="GO:0003677">
    <property type="term" value="F:DNA binding"/>
    <property type="evidence" value="ECO:0007669"/>
    <property type="project" value="InterPro"/>
</dbReference>
<dbReference type="AlphaFoldDB" id="A0A1I2Z194"/>
<evidence type="ECO:0000313" key="9">
    <source>
        <dbReference type="Proteomes" id="UP000199337"/>
    </source>
</evidence>
<dbReference type="InterPro" id="IPR039425">
    <property type="entry name" value="RNA_pol_sigma-70-like"/>
</dbReference>
<proteinExistence type="inferred from homology"/>
<dbReference type="Pfam" id="PF08281">
    <property type="entry name" value="Sigma70_r4_2"/>
    <property type="match status" value="1"/>
</dbReference>
<accession>A0A1I2Z194</accession>
<protein>
    <submittedName>
        <fullName evidence="8">RNA polymerase, sigma-24 subunit, RpoE</fullName>
    </submittedName>
</protein>
<keyword evidence="4" id="KW-0804">Transcription</keyword>
<dbReference type="InterPro" id="IPR013325">
    <property type="entry name" value="RNA_pol_sigma_r2"/>
</dbReference>
<evidence type="ECO:0000256" key="1">
    <source>
        <dbReference type="ARBA" id="ARBA00010641"/>
    </source>
</evidence>
<dbReference type="InterPro" id="IPR013249">
    <property type="entry name" value="RNA_pol_sigma70_r4_t2"/>
</dbReference>
<evidence type="ECO:0000256" key="4">
    <source>
        <dbReference type="ARBA" id="ARBA00023163"/>
    </source>
</evidence>
<feature type="domain" description="RNA polymerase sigma factor 70 region 4 type 2" evidence="7">
    <location>
        <begin position="127"/>
        <end position="179"/>
    </location>
</feature>
<name>A0A1I2Z194_9FIRM</name>
<reference evidence="9" key="1">
    <citation type="submission" date="2016-10" db="EMBL/GenBank/DDBJ databases">
        <authorList>
            <person name="Varghese N."/>
            <person name="Submissions S."/>
        </authorList>
    </citation>
    <scope>NUCLEOTIDE SEQUENCE [LARGE SCALE GENOMIC DNA]</scope>
    <source>
        <strain evidence="9">DSM 17038</strain>
    </source>
</reference>
<comment type="similarity">
    <text evidence="1">Belongs to the sigma-70 factor family. ECF subfamily.</text>
</comment>